<dbReference type="Proteomes" id="UP000095594">
    <property type="component" value="Unassembled WGS sequence"/>
</dbReference>
<keyword evidence="8 17" id="KW-0521">NADP</keyword>
<dbReference type="HAMAP" id="MF_01966">
    <property type="entry name" value="NADHX_epimerase"/>
    <property type="match status" value="1"/>
</dbReference>
<comment type="similarity">
    <text evidence="17">Belongs to the NnrD/CARKD family.</text>
</comment>
<dbReference type="Gene3D" id="3.40.1190.20">
    <property type="match status" value="1"/>
</dbReference>
<dbReference type="PANTHER" id="PTHR12592">
    <property type="entry name" value="ATP-DEPENDENT (S)-NAD(P)H-HYDRATE DEHYDRATASE FAMILY MEMBER"/>
    <property type="match status" value="1"/>
</dbReference>
<dbReference type="GO" id="GO:0005524">
    <property type="term" value="F:ATP binding"/>
    <property type="evidence" value="ECO:0007669"/>
    <property type="project" value="UniProtKB-UniRule"/>
</dbReference>
<dbReference type="PROSITE" id="PS51385">
    <property type="entry name" value="YJEF_N"/>
    <property type="match status" value="1"/>
</dbReference>
<evidence type="ECO:0000256" key="6">
    <source>
        <dbReference type="ARBA" id="ARBA00022741"/>
    </source>
</evidence>
<dbReference type="GO" id="GO:0046872">
    <property type="term" value="F:metal ion binding"/>
    <property type="evidence" value="ECO:0007669"/>
    <property type="project" value="UniProtKB-UniRule"/>
</dbReference>
<feature type="binding site" evidence="17">
    <location>
        <position position="322"/>
    </location>
    <ligand>
        <name>(6S)-NADPHX</name>
        <dbReference type="ChEBI" id="CHEBI:64076"/>
    </ligand>
</feature>
<evidence type="ECO:0000256" key="2">
    <source>
        <dbReference type="ARBA" id="ARBA00000909"/>
    </source>
</evidence>
<evidence type="ECO:0000256" key="18">
    <source>
        <dbReference type="HAMAP-Rule" id="MF_01966"/>
    </source>
</evidence>
<dbReference type="Gene3D" id="3.40.50.10260">
    <property type="entry name" value="YjeF N-terminal domain"/>
    <property type="match status" value="1"/>
</dbReference>
<evidence type="ECO:0000256" key="8">
    <source>
        <dbReference type="ARBA" id="ARBA00022857"/>
    </source>
</evidence>
<comment type="similarity">
    <text evidence="4 19">In the C-terminal section; belongs to the NnrD/CARKD family.</text>
</comment>
<evidence type="ECO:0000313" key="23">
    <source>
        <dbReference type="Proteomes" id="UP000095594"/>
    </source>
</evidence>
<dbReference type="EMBL" id="CYZX01000023">
    <property type="protein sequence ID" value="CUP03173.1"/>
    <property type="molecule type" value="Genomic_DNA"/>
</dbReference>
<comment type="similarity">
    <text evidence="3 19">In the N-terminal section; belongs to the NnrE/AIBP family.</text>
</comment>
<evidence type="ECO:0000259" key="20">
    <source>
        <dbReference type="PROSITE" id="PS51383"/>
    </source>
</evidence>
<name>A0A174JTR4_9CLOT</name>
<evidence type="ECO:0000256" key="3">
    <source>
        <dbReference type="ARBA" id="ARBA00006001"/>
    </source>
</evidence>
<dbReference type="PIRSF" id="PIRSF017184">
    <property type="entry name" value="Nnr"/>
    <property type="match status" value="1"/>
</dbReference>
<dbReference type="InterPro" id="IPR029056">
    <property type="entry name" value="Ribokinase-like"/>
</dbReference>
<feature type="binding site" evidence="18">
    <location>
        <position position="141"/>
    </location>
    <ligand>
        <name>(6S)-NADPHX</name>
        <dbReference type="ChEBI" id="CHEBI:64076"/>
    </ligand>
</feature>
<evidence type="ECO:0000256" key="1">
    <source>
        <dbReference type="ARBA" id="ARBA00000013"/>
    </source>
</evidence>
<dbReference type="InterPro" id="IPR036652">
    <property type="entry name" value="YjeF_N_dom_sf"/>
</dbReference>
<feature type="binding site" evidence="18">
    <location>
        <position position="162"/>
    </location>
    <ligand>
        <name>K(+)</name>
        <dbReference type="ChEBI" id="CHEBI:29103"/>
    </ligand>
</feature>
<feature type="binding site" evidence="18">
    <location>
        <begin position="54"/>
        <end position="58"/>
    </location>
    <ligand>
        <name>(6S)-NADPHX</name>
        <dbReference type="ChEBI" id="CHEBI:64076"/>
    </ligand>
</feature>
<feature type="binding site" evidence="17">
    <location>
        <position position="439"/>
    </location>
    <ligand>
        <name>(6S)-NADPHX</name>
        <dbReference type="ChEBI" id="CHEBI:64076"/>
    </ligand>
</feature>
<dbReference type="NCBIfam" id="TIGR00196">
    <property type="entry name" value="yjeF_cterm"/>
    <property type="match status" value="1"/>
</dbReference>
<reference evidence="22 23" key="1">
    <citation type="submission" date="2015-09" db="EMBL/GenBank/DDBJ databases">
        <authorList>
            <consortium name="Pathogen Informatics"/>
        </authorList>
    </citation>
    <scope>NUCLEOTIDE SEQUENCE [LARGE SCALE GENOMIC DNA]</scope>
    <source>
        <strain evidence="22 23">2789STDY5834856</strain>
    </source>
</reference>
<dbReference type="RefSeq" id="WP_055267647.1">
    <property type="nucleotide sequence ID" value="NZ_CABIXQ010000023.1"/>
</dbReference>
<evidence type="ECO:0000256" key="11">
    <source>
        <dbReference type="ARBA" id="ARBA00023235"/>
    </source>
</evidence>
<keyword evidence="10 17" id="KW-0520">NAD</keyword>
<keyword evidence="7 17" id="KW-0067">ATP-binding</keyword>
<dbReference type="OrthoDB" id="9806925at2"/>
<feature type="binding site" evidence="17">
    <location>
        <position position="261"/>
    </location>
    <ligand>
        <name>(6S)-NADPHX</name>
        <dbReference type="ChEBI" id="CHEBI:64076"/>
    </ligand>
</feature>
<gene>
    <name evidence="22" type="primary">nnr</name>
    <name evidence="17" type="synonym">nnrD</name>
    <name evidence="18" type="synonym">nnrE</name>
    <name evidence="22" type="ORF">ERS852471_02841</name>
</gene>
<keyword evidence="11 18" id="KW-0413">Isomerase</keyword>
<comment type="cofactor">
    <cofactor evidence="18 19">
        <name>K(+)</name>
        <dbReference type="ChEBI" id="CHEBI:29103"/>
    </cofactor>
    <text evidence="18 19">Binds 1 potassium ion per subunit.</text>
</comment>
<feature type="binding site" evidence="18">
    <location>
        <position position="159"/>
    </location>
    <ligand>
        <name>(6S)-NADPHX</name>
        <dbReference type="ChEBI" id="CHEBI:64076"/>
    </ligand>
</feature>
<proteinExistence type="inferred from homology"/>
<evidence type="ECO:0000256" key="9">
    <source>
        <dbReference type="ARBA" id="ARBA00022958"/>
    </source>
</evidence>
<evidence type="ECO:0000256" key="12">
    <source>
        <dbReference type="ARBA" id="ARBA00023239"/>
    </source>
</evidence>
<feature type="binding site" evidence="18">
    <location>
        <position position="55"/>
    </location>
    <ligand>
        <name>K(+)</name>
        <dbReference type="ChEBI" id="CHEBI:29103"/>
    </ligand>
</feature>
<comment type="catalytic activity">
    <reaction evidence="15 17 19">
        <text>(6S)-NADHX + ADP = AMP + phosphate + NADH + H(+)</text>
        <dbReference type="Rhea" id="RHEA:32223"/>
        <dbReference type="ChEBI" id="CHEBI:15378"/>
        <dbReference type="ChEBI" id="CHEBI:43474"/>
        <dbReference type="ChEBI" id="CHEBI:57945"/>
        <dbReference type="ChEBI" id="CHEBI:64074"/>
        <dbReference type="ChEBI" id="CHEBI:456215"/>
        <dbReference type="ChEBI" id="CHEBI:456216"/>
        <dbReference type="EC" id="4.2.1.136"/>
    </reaction>
</comment>
<protein>
    <recommendedName>
        <fullName evidence="19">Bifunctional NAD(P)H-hydrate repair enzyme</fullName>
    </recommendedName>
    <alternativeName>
        <fullName evidence="19">Nicotinamide nucleotide repair protein</fullName>
    </alternativeName>
    <domain>
        <recommendedName>
            <fullName evidence="19">ADP-dependent (S)-NAD(P)H-hydrate dehydratase</fullName>
            <ecNumber evidence="19">4.2.1.136</ecNumber>
        </recommendedName>
        <alternativeName>
            <fullName evidence="19">ADP-dependent NAD(P)HX dehydratase</fullName>
        </alternativeName>
    </domain>
    <domain>
        <recommendedName>
            <fullName evidence="19">NAD(P)H-hydrate epimerase</fullName>
            <ecNumber evidence="19">5.1.99.6</ecNumber>
        </recommendedName>
    </domain>
</protein>
<dbReference type="PANTHER" id="PTHR12592:SF0">
    <property type="entry name" value="ATP-DEPENDENT (S)-NAD(P)H-HYDRATE DEHYDRATASE"/>
    <property type="match status" value="1"/>
</dbReference>
<dbReference type="GO" id="GO:0052855">
    <property type="term" value="F:ADP-dependent NAD(P)H-hydrate dehydratase activity"/>
    <property type="evidence" value="ECO:0007669"/>
    <property type="project" value="UniProtKB-UniRule"/>
</dbReference>
<evidence type="ECO:0000256" key="7">
    <source>
        <dbReference type="ARBA" id="ARBA00022840"/>
    </source>
</evidence>
<dbReference type="InterPro" id="IPR004443">
    <property type="entry name" value="YjeF_N_dom"/>
</dbReference>
<feature type="binding site" evidence="18">
    <location>
        <begin position="130"/>
        <end position="136"/>
    </location>
    <ligand>
        <name>(6S)-NADPHX</name>
        <dbReference type="ChEBI" id="CHEBI:64076"/>
    </ligand>
</feature>
<organism evidence="22 23">
    <name type="scientific">Clostridium disporicum</name>
    <dbReference type="NCBI Taxonomy" id="84024"/>
    <lineage>
        <taxon>Bacteria</taxon>
        <taxon>Bacillati</taxon>
        <taxon>Bacillota</taxon>
        <taxon>Clostridia</taxon>
        <taxon>Eubacteriales</taxon>
        <taxon>Clostridiaceae</taxon>
        <taxon>Clostridium</taxon>
    </lineage>
</organism>
<evidence type="ECO:0000313" key="22">
    <source>
        <dbReference type="EMBL" id="CUP03173.1"/>
    </source>
</evidence>
<feature type="binding site" evidence="17">
    <location>
        <position position="373"/>
    </location>
    <ligand>
        <name>(6S)-NADPHX</name>
        <dbReference type="ChEBI" id="CHEBI:64076"/>
    </ligand>
</feature>
<keyword evidence="5 18" id="KW-0479">Metal-binding</keyword>
<evidence type="ECO:0000259" key="21">
    <source>
        <dbReference type="PROSITE" id="PS51385"/>
    </source>
</evidence>
<comment type="similarity">
    <text evidence="18">Belongs to the NnrE/AIBP family.</text>
</comment>
<dbReference type="InterPro" id="IPR030677">
    <property type="entry name" value="Nnr"/>
</dbReference>
<dbReference type="HAMAP" id="MF_01965">
    <property type="entry name" value="NADHX_dehydratase"/>
    <property type="match status" value="1"/>
</dbReference>
<accession>A0A174JTR4</accession>
<keyword evidence="12 17" id="KW-0456">Lyase</keyword>
<evidence type="ECO:0000256" key="5">
    <source>
        <dbReference type="ARBA" id="ARBA00022723"/>
    </source>
</evidence>
<comment type="function">
    <text evidence="18">Catalyzes the epimerization of the S- and R-forms of NAD(P)HX, a damaged form of NAD(P)H that is a result of enzymatic or heat-dependent hydration. This is a prerequisite for the S-specific NAD(P)H-hydrate dehydratase to allow the repair of both epimers of NAD(P)HX.</text>
</comment>
<dbReference type="InterPro" id="IPR000631">
    <property type="entry name" value="CARKD"/>
</dbReference>
<comment type="catalytic activity">
    <reaction evidence="1 18 19">
        <text>(6R)-NADHX = (6S)-NADHX</text>
        <dbReference type="Rhea" id="RHEA:32215"/>
        <dbReference type="ChEBI" id="CHEBI:64074"/>
        <dbReference type="ChEBI" id="CHEBI:64075"/>
        <dbReference type="EC" id="5.1.99.6"/>
    </reaction>
</comment>
<feature type="binding site" evidence="18">
    <location>
        <position position="126"/>
    </location>
    <ligand>
        <name>K(+)</name>
        <dbReference type="ChEBI" id="CHEBI:29103"/>
    </ligand>
</feature>
<dbReference type="NCBIfam" id="TIGR00197">
    <property type="entry name" value="yjeF_nterm"/>
    <property type="match status" value="1"/>
</dbReference>
<dbReference type="AlphaFoldDB" id="A0A174JTR4"/>
<comment type="catalytic activity">
    <reaction evidence="2 18 19">
        <text>(6R)-NADPHX = (6S)-NADPHX</text>
        <dbReference type="Rhea" id="RHEA:32227"/>
        <dbReference type="ChEBI" id="CHEBI:64076"/>
        <dbReference type="ChEBI" id="CHEBI:64077"/>
        <dbReference type="EC" id="5.1.99.6"/>
    </reaction>
</comment>
<evidence type="ECO:0000256" key="10">
    <source>
        <dbReference type="ARBA" id="ARBA00023027"/>
    </source>
</evidence>
<comment type="subunit">
    <text evidence="17">Homotetramer.</text>
</comment>
<dbReference type="SUPFAM" id="SSF53613">
    <property type="entry name" value="Ribokinase-like"/>
    <property type="match status" value="1"/>
</dbReference>
<feature type="binding site" evidence="17">
    <location>
        <position position="438"/>
    </location>
    <ligand>
        <name>AMP</name>
        <dbReference type="ChEBI" id="CHEBI:456215"/>
    </ligand>
</feature>
<evidence type="ECO:0000256" key="4">
    <source>
        <dbReference type="ARBA" id="ARBA00009524"/>
    </source>
</evidence>
<dbReference type="GO" id="GO:0052856">
    <property type="term" value="F:NAD(P)HX epimerase activity"/>
    <property type="evidence" value="ECO:0007669"/>
    <property type="project" value="UniProtKB-UniRule"/>
</dbReference>
<comment type="catalytic activity">
    <reaction evidence="16 17 19">
        <text>(6S)-NADPHX + ADP = AMP + phosphate + NADPH + H(+)</text>
        <dbReference type="Rhea" id="RHEA:32235"/>
        <dbReference type="ChEBI" id="CHEBI:15378"/>
        <dbReference type="ChEBI" id="CHEBI:43474"/>
        <dbReference type="ChEBI" id="CHEBI:57783"/>
        <dbReference type="ChEBI" id="CHEBI:64076"/>
        <dbReference type="ChEBI" id="CHEBI:456215"/>
        <dbReference type="ChEBI" id="CHEBI:456216"/>
        <dbReference type="EC" id="4.2.1.136"/>
    </reaction>
</comment>
<dbReference type="GO" id="GO:0046496">
    <property type="term" value="P:nicotinamide nucleotide metabolic process"/>
    <property type="evidence" value="ECO:0007669"/>
    <property type="project" value="UniProtKB-UniRule"/>
</dbReference>
<keyword evidence="9 18" id="KW-0630">Potassium</keyword>
<dbReference type="EC" id="5.1.99.6" evidence="19"/>
<dbReference type="EC" id="4.2.1.136" evidence="19"/>
<sequence length="498" mass="54709">MYVMSRDGCKMIDKKAIEIVGIPSIVLMENAANEVFSKIKDLGQSFTVICGTGNNGGDGLAIGRKLVLAKREVHFVIISPRENYSNDFNVNYNIIDNMNCKISFIKDISDIHNLKEIINFNEIIIDSIFGIGINKELNEFYKEVIKVINDSKKYIIAVDVPSGLDCNTGNPMGGAVKASTTYTFEVVKLGFINYNSFKYLGNLEVIPIGIPNEIKDIINEGVTILEDYYYRDIIRKREIYGHKGDYGRAIIFAGSKGFTGAAYLATKACLKTGAGLTTLITPKDIQDILSGMLIESMTSNFNEEEKVDKLISTANAIAYGPGLPSSKEYEDFLLYISKNSSCHLVIDAEGINILSRRPEILDRLKGRMILTPHPGEMSRLVGKSISEVESDRINIAKEYAKKYKSIVLLKGYNTVITDGEKTYINTTGNSKMAAGGSGDCLTGMIVSLLAQKHSPLESALIGAYVHGKAGEIAGKYKYSVTASDIIDNISTIIHNIIM</sequence>
<evidence type="ECO:0000256" key="13">
    <source>
        <dbReference type="ARBA" id="ARBA00023268"/>
    </source>
</evidence>
<dbReference type="PROSITE" id="PS51383">
    <property type="entry name" value="YJEF_C_3"/>
    <property type="match status" value="1"/>
</dbReference>
<comment type="function">
    <text evidence="17">Catalyzes the dehydration of the S-form of NAD(P)HX at the expense of ADP, which is converted to AMP. Together with NAD(P)HX epimerase, which catalyzes the epimerization of the S- and R-forms, the enzyme allows the repair of both epimers of NAD(P)HX, a damaged form of NAD(P)H that is a result of enzymatic or heat-dependent hydration.</text>
</comment>
<dbReference type="GO" id="GO:0110051">
    <property type="term" value="P:metabolite repair"/>
    <property type="evidence" value="ECO:0007669"/>
    <property type="project" value="TreeGrafter"/>
</dbReference>
<feature type="binding site" evidence="17">
    <location>
        <begin position="410"/>
        <end position="414"/>
    </location>
    <ligand>
        <name>AMP</name>
        <dbReference type="ChEBI" id="CHEBI:456215"/>
    </ligand>
</feature>
<dbReference type="SUPFAM" id="SSF64153">
    <property type="entry name" value="YjeF N-terminal domain-like"/>
    <property type="match status" value="1"/>
</dbReference>
<dbReference type="Pfam" id="PF03853">
    <property type="entry name" value="YjeF_N"/>
    <property type="match status" value="1"/>
</dbReference>
<evidence type="ECO:0000256" key="14">
    <source>
        <dbReference type="ARBA" id="ARBA00025153"/>
    </source>
</evidence>
<dbReference type="Pfam" id="PF01256">
    <property type="entry name" value="Carb_kinase"/>
    <property type="match status" value="1"/>
</dbReference>
<feature type="domain" description="YjeF C-terminal" evidence="20">
    <location>
        <begin position="226"/>
        <end position="496"/>
    </location>
</feature>
<evidence type="ECO:0000256" key="15">
    <source>
        <dbReference type="ARBA" id="ARBA00048238"/>
    </source>
</evidence>
<evidence type="ECO:0000256" key="17">
    <source>
        <dbReference type="HAMAP-Rule" id="MF_01965"/>
    </source>
</evidence>
<feature type="domain" description="YjeF N-terminal" evidence="21">
    <location>
        <begin position="9"/>
        <end position="216"/>
    </location>
</feature>
<evidence type="ECO:0000256" key="16">
    <source>
        <dbReference type="ARBA" id="ARBA00049209"/>
    </source>
</evidence>
<dbReference type="CDD" id="cd01171">
    <property type="entry name" value="YXKO-related"/>
    <property type="match status" value="1"/>
</dbReference>
<keyword evidence="13" id="KW-0511">Multifunctional enzyme</keyword>
<evidence type="ECO:0000256" key="19">
    <source>
        <dbReference type="PIRNR" id="PIRNR017184"/>
    </source>
</evidence>
<comment type="function">
    <text evidence="14 19">Bifunctional enzyme that catalyzes the epimerization of the S- and R-forms of NAD(P)HX and the dehydration of the S-form of NAD(P)HX at the expense of ADP, which is converted to AMP. This allows the repair of both epimers of NAD(P)HX, a damaged form of NAD(P)H that is a result of enzymatic or heat-dependent hydration.</text>
</comment>
<keyword evidence="6 17" id="KW-0547">Nucleotide-binding</keyword>
<comment type="cofactor">
    <cofactor evidence="17">
        <name>Mg(2+)</name>
        <dbReference type="ChEBI" id="CHEBI:18420"/>
    </cofactor>
</comment>